<comment type="caution">
    <text evidence="2">The sequence shown here is derived from an EMBL/GenBank/DDBJ whole genome shotgun (WGS) entry which is preliminary data.</text>
</comment>
<reference evidence="2 3" key="1">
    <citation type="journal article" date="2016" name="Genome Biol. Evol.">
        <title>Divergent and convergent evolution of fungal pathogenicity.</title>
        <authorList>
            <person name="Shang Y."/>
            <person name="Xiao G."/>
            <person name="Zheng P."/>
            <person name="Cen K."/>
            <person name="Zhan S."/>
            <person name="Wang C."/>
        </authorList>
    </citation>
    <scope>NUCLEOTIDE SEQUENCE [LARGE SCALE GENOMIC DNA]</scope>
    <source>
        <strain evidence="2 3">RCEF 1005</strain>
    </source>
</reference>
<dbReference type="Proteomes" id="UP000076881">
    <property type="component" value="Unassembled WGS sequence"/>
</dbReference>
<dbReference type="EMBL" id="AZHF01000003">
    <property type="protein sequence ID" value="OAA78168.1"/>
    <property type="molecule type" value="Genomic_DNA"/>
</dbReference>
<name>A0A162KQ05_CORDF</name>
<organism evidence="2 3">
    <name type="scientific">Akanthomyces lecanii RCEF 1005</name>
    <dbReference type="NCBI Taxonomy" id="1081108"/>
    <lineage>
        <taxon>Eukaryota</taxon>
        <taxon>Fungi</taxon>
        <taxon>Dikarya</taxon>
        <taxon>Ascomycota</taxon>
        <taxon>Pezizomycotina</taxon>
        <taxon>Sordariomycetes</taxon>
        <taxon>Hypocreomycetidae</taxon>
        <taxon>Hypocreales</taxon>
        <taxon>Cordycipitaceae</taxon>
        <taxon>Akanthomyces</taxon>
        <taxon>Cordyceps confragosa</taxon>
    </lineage>
</organism>
<dbReference type="InterPro" id="IPR029058">
    <property type="entry name" value="AB_hydrolase_fold"/>
</dbReference>
<dbReference type="Gene3D" id="3.40.50.1820">
    <property type="entry name" value="alpha/beta hydrolase"/>
    <property type="match status" value="1"/>
</dbReference>
<protein>
    <submittedName>
        <fullName evidence="2">Uncharacterized protein</fullName>
    </submittedName>
</protein>
<evidence type="ECO:0000313" key="3">
    <source>
        <dbReference type="Proteomes" id="UP000076881"/>
    </source>
</evidence>
<sequence length="162" mass="17573">MPGPCRSTWTSRSAEATLTGRPRSSGAVNTLEGGFFLDPTAKTDEAVRSVIATAMPNMTTSQLDELAHEMYTSVFDGSQGYADQGSRQMSINGDTYFYCNSLAVNEAYNGAAHAYEFAVTPGVHTQDIACTFDDPYSPSALAWARKTLSSLGHNQLYRLRLP</sequence>
<feature type="compositionally biased region" description="Polar residues" evidence="1">
    <location>
        <begin position="7"/>
        <end position="16"/>
    </location>
</feature>
<gene>
    <name evidence="2" type="ORF">LEL_04991</name>
</gene>
<dbReference type="STRING" id="1081108.A0A162KQ05"/>
<accession>A0A162KQ05</accession>
<dbReference type="OrthoDB" id="408631at2759"/>
<feature type="region of interest" description="Disordered" evidence="1">
    <location>
        <begin position="1"/>
        <end position="25"/>
    </location>
</feature>
<evidence type="ECO:0000313" key="2">
    <source>
        <dbReference type="EMBL" id="OAA78168.1"/>
    </source>
</evidence>
<keyword evidence="3" id="KW-1185">Reference proteome</keyword>
<proteinExistence type="predicted"/>
<dbReference type="AlphaFoldDB" id="A0A162KQ05"/>
<evidence type="ECO:0000256" key="1">
    <source>
        <dbReference type="SAM" id="MobiDB-lite"/>
    </source>
</evidence>